<organism evidence="3 4">
    <name type="scientific">Luteolibacter arcticus</name>
    <dbReference type="NCBI Taxonomy" id="1581411"/>
    <lineage>
        <taxon>Bacteria</taxon>
        <taxon>Pseudomonadati</taxon>
        <taxon>Verrucomicrobiota</taxon>
        <taxon>Verrucomicrobiia</taxon>
        <taxon>Verrucomicrobiales</taxon>
        <taxon>Verrucomicrobiaceae</taxon>
        <taxon>Luteolibacter</taxon>
    </lineage>
</organism>
<dbReference type="Proteomes" id="UP001320876">
    <property type="component" value="Unassembled WGS sequence"/>
</dbReference>
<feature type="chain" id="PRO_5047254921" evidence="2">
    <location>
        <begin position="28"/>
        <end position="474"/>
    </location>
</feature>
<evidence type="ECO:0000256" key="1">
    <source>
        <dbReference type="SAM" id="MobiDB-lite"/>
    </source>
</evidence>
<feature type="signal peptide" evidence="2">
    <location>
        <begin position="1"/>
        <end position="27"/>
    </location>
</feature>
<feature type="compositionally biased region" description="Basic and acidic residues" evidence="1">
    <location>
        <begin position="223"/>
        <end position="235"/>
    </location>
</feature>
<feature type="compositionally biased region" description="Basic and acidic residues" evidence="1">
    <location>
        <begin position="121"/>
        <end position="142"/>
    </location>
</feature>
<name>A0ABT3GIN5_9BACT</name>
<dbReference type="RefSeq" id="WP_264487493.1">
    <property type="nucleotide sequence ID" value="NZ_JAPDDT010000004.1"/>
</dbReference>
<feature type="compositionally biased region" description="Acidic residues" evidence="1">
    <location>
        <begin position="88"/>
        <end position="105"/>
    </location>
</feature>
<feature type="region of interest" description="Disordered" evidence="1">
    <location>
        <begin position="30"/>
        <end position="238"/>
    </location>
</feature>
<dbReference type="EMBL" id="JAPDDT010000004">
    <property type="protein sequence ID" value="MCW1923388.1"/>
    <property type="molecule type" value="Genomic_DNA"/>
</dbReference>
<keyword evidence="4" id="KW-1185">Reference proteome</keyword>
<proteinExistence type="predicted"/>
<comment type="caution">
    <text evidence="3">The sequence shown here is derived from an EMBL/GenBank/DDBJ whole genome shotgun (WGS) entry which is preliminary data.</text>
</comment>
<reference evidence="3 4" key="1">
    <citation type="submission" date="2022-10" db="EMBL/GenBank/DDBJ databases">
        <title>Luteolibacter arcticus strain CCTCC AB 2014275, whole genome shotgun sequencing project.</title>
        <authorList>
            <person name="Zhao G."/>
            <person name="Shen L."/>
        </authorList>
    </citation>
    <scope>NUCLEOTIDE SEQUENCE [LARGE SCALE GENOMIC DNA]</scope>
    <source>
        <strain evidence="3 4">CCTCC AB 2014275</strain>
    </source>
</reference>
<evidence type="ECO:0000256" key="2">
    <source>
        <dbReference type="SAM" id="SignalP"/>
    </source>
</evidence>
<accession>A0ABT3GIN5</accession>
<protein>
    <submittedName>
        <fullName evidence="3">Uncharacterized protein</fullName>
    </submittedName>
</protein>
<evidence type="ECO:0000313" key="4">
    <source>
        <dbReference type="Proteomes" id="UP001320876"/>
    </source>
</evidence>
<sequence>MSLIRTRAGLRLLAAASLGLSAMEVHATGTAPDLDGDGVPNLVDPDIDGDGIPNALDENIDGGIAKTGPYAGQYIGDHVNNDNPAERDIDDDGLADDSLGETDVDGDGKSDSSPYEADTDGDGRNDTLASERDMDGDGKLDDDSSEDDIDGDSLDDDDFAEDDIDGDNSSDSMDDDIDGDSRGNAVTNDDDVDGDGKLNDSDNEDDDDGDGARDRDDDDDNNDGIKDHDDDGHHDEEDEIEQRADLAASVQAPAGSWVKVELQSMATGKVELKIRGRDLPVGNYQILIGGAVRGLLTMQQDDDETRGKTEFETGNDLDEDELPLNFAVAGAPISIVREGITFFSGAIPAPPPPPTGGADDDHHNHTYISPLVRGAGAPPEAKGEAEIDVGVAGVIVFEVEAEDLPVGAYDVRVDGALRGTLDVIQLPEKTRGELRFETEPEGDDLELDFPVIGLPVTIRQGETLFFSGTIPRGG</sequence>
<feature type="compositionally biased region" description="Acidic residues" evidence="1">
    <location>
        <begin position="143"/>
        <end position="178"/>
    </location>
</feature>
<evidence type="ECO:0000313" key="3">
    <source>
        <dbReference type="EMBL" id="MCW1923388.1"/>
    </source>
</evidence>
<gene>
    <name evidence="3" type="ORF">OKA05_12555</name>
</gene>
<keyword evidence="2" id="KW-0732">Signal</keyword>